<gene>
    <name evidence="2" type="ORF">SFRICE_013762</name>
</gene>
<dbReference type="EMBL" id="ODYU01002255">
    <property type="protein sequence ID" value="SOQ39504.1"/>
    <property type="molecule type" value="Genomic_DNA"/>
</dbReference>
<feature type="signal peptide" evidence="1">
    <location>
        <begin position="1"/>
        <end position="26"/>
    </location>
</feature>
<name>A0A2H1VGW6_SPOFR</name>
<feature type="chain" id="PRO_5013964300" evidence="1">
    <location>
        <begin position="27"/>
        <end position="202"/>
    </location>
</feature>
<reference evidence="2" key="1">
    <citation type="submission" date="2016-07" db="EMBL/GenBank/DDBJ databases">
        <authorList>
            <person name="Bretaudeau A."/>
        </authorList>
    </citation>
    <scope>NUCLEOTIDE SEQUENCE</scope>
    <source>
        <strain evidence="2">Rice</strain>
        <tissue evidence="2">Whole body</tissue>
    </source>
</reference>
<dbReference type="AlphaFoldDB" id="A0A2H1VGW6"/>
<sequence>MLLMNMSLLHGLKLVEFLVKTLLVDGRTYRPTDRPTDRRTDGPYVLIKTQQINIYLKKEIRDGDLPVELEFLGHGARLSTPLQDSTQMFMQTFLTPCEQGNIVLSTVVIMLQILERDVLCYVDVDALGFHQSYSLVHIDQHWWKRTQLSYIRHSTKLLSFVVVVPTIVEVISTAGSVEIKAHMYVGFSDSQFINEAVAHSKL</sequence>
<proteinExistence type="predicted"/>
<evidence type="ECO:0000256" key="1">
    <source>
        <dbReference type="SAM" id="SignalP"/>
    </source>
</evidence>
<protein>
    <submittedName>
        <fullName evidence="2">SFRICE_013762</fullName>
    </submittedName>
</protein>
<keyword evidence="1" id="KW-0732">Signal</keyword>
<organism evidence="2">
    <name type="scientific">Spodoptera frugiperda</name>
    <name type="common">Fall armyworm</name>
    <dbReference type="NCBI Taxonomy" id="7108"/>
    <lineage>
        <taxon>Eukaryota</taxon>
        <taxon>Metazoa</taxon>
        <taxon>Ecdysozoa</taxon>
        <taxon>Arthropoda</taxon>
        <taxon>Hexapoda</taxon>
        <taxon>Insecta</taxon>
        <taxon>Pterygota</taxon>
        <taxon>Neoptera</taxon>
        <taxon>Endopterygota</taxon>
        <taxon>Lepidoptera</taxon>
        <taxon>Glossata</taxon>
        <taxon>Ditrysia</taxon>
        <taxon>Noctuoidea</taxon>
        <taxon>Noctuidae</taxon>
        <taxon>Amphipyrinae</taxon>
        <taxon>Spodoptera</taxon>
    </lineage>
</organism>
<evidence type="ECO:0000313" key="2">
    <source>
        <dbReference type="EMBL" id="SOQ39504.1"/>
    </source>
</evidence>
<accession>A0A2H1VGW6</accession>